<accession>T0ZIW7</accession>
<dbReference type="GO" id="GO:0160107">
    <property type="term" value="F:tRNA (adenine(58)-N1)-methyltransferase activity"/>
    <property type="evidence" value="ECO:0007669"/>
    <property type="project" value="InterPro"/>
</dbReference>
<evidence type="ECO:0000313" key="7">
    <source>
        <dbReference type="EMBL" id="EQD44397.1"/>
    </source>
</evidence>
<evidence type="ECO:0000259" key="6">
    <source>
        <dbReference type="Pfam" id="PF08704"/>
    </source>
</evidence>
<organism evidence="7">
    <name type="scientific">mine drainage metagenome</name>
    <dbReference type="NCBI Taxonomy" id="410659"/>
    <lineage>
        <taxon>unclassified sequences</taxon>
        <taxon>metagenomes</taxon>
        <taxon>ecological metagenomes</taxon>
    </lineage>
</organism>
<dbReference type="Pfam" id="PF08704">
    <property type="entry name" value="GCD14"/>
    <property type="match status" value="1"/>
</dbReference>
<keyword evidence="4" id="KW-0819">tRNA processing</keyword>
<evidence type="ECO:0000256" key="1">
    <source>
        <dbReference type="ARBA" id="ARBA00022603"/>
    </source>
</evidence>
<dbReference type="InterPro" id="IPR049470">
    <property type="entry name" value="TRM61_C"/>
</dbReference>
<dbReference type="GO" id="GO:0031515">
    <property type="term" value="C:tRNA (m1A) methyltransferase complex"/>
    <property type="evidence" value="ECO:0007669"/>
    <property type="project" value="InterPro"/>
</dbReference>
<gene>
    <name evidence="7" type="ORF">B1B_13537</name>
</gene>
<feature type="region of interest" description="Disordered" evidence="5">
    <location>
        <begin position="1"/>
        <end position="39"/>
    </location>
</feature>
<dbReference type="PANTHER" id="PTHR12133:SF1">
    <property type="entry name" value="TRNA (ADENINE(58)-N(1))-METHYLTRANSFERASE, MITOCHONDRIAL"/>
    <property type="match status" value="1"/>
</dbReference>
<evidence type="ECO:0000256" key="3">
    <source>
        <dbReference type="ARBA" id="ARBA00022691"/>
    </source>
</evidence>
<protein>
    <submittedName>
        <fullName evidence="7">tRNA methyltransferase complex subunit</fullName>
    </submittedName>
</protein>
<dbReference type="PANTHER" id="PTHR12133">
    <property type="entry name" value="TRNA (ADENINE(58)-N(1))-METHYLTRANSFERASE"/>
    <property type="match status" value="1"/>
</dbReference>
<keyword evidence="1 7" id="KW-0489">Methyltransferase</keyword>
<dbReference type="PROSITE" id="PS51620">
    <property type="entry name" value="SAM_TRM61"/>
    <property type="match status" value="1"/>
</dbReference>
<dbReference type="AlphaFoldDB" id="T0ZIW7"/>
<dbReference type="InterPro" id="IPR029063">
    <property type="entry name" value="SAM-dependent_MTases_sf"/>
</dbReference>
<keyword evidence="3" id="KW-0949">S-adenosyl-L-methionine</keyword>
<dbReference type="GO" id="GO:0030488">
    <property type="term" value="P:tRNA methylation"/>
    <property type="evidence" value="ECO:0007669"/>
    <property type="project" value="InterPro"/>
</dbReference>
<evidence type="ECO:0000256" key="2">
    <source>
        <dbReference type="ARBA" id="ARBA00022679"/>
    </source>
</evidence>
<dbReference type="Gene3D" id="3.40.50.150">
    <property type="entry name" value="Vaccinia Virus protein VP39"/>
    <property type="match status" value="1"/>
</dbReference>
<dbReference type="PIRSF" id="PIRSF017269">
    <property type="entry name" value="GCD14"/>
    <property type="match status" value="1"/>
</dbReference>
<dbReference type="EMBL" id="AUZY01008913">
    <property type="protein sequence ID" value="EQD44397.1"/>
    <property type="molecule type" value="Genomic_DNA"/>
</dbReference>
<evidence type="ECO:0000256" key="5">
    <source>
        <dbReference type="SAM" id="MobiDB-lite"/>
    </source>
</evidence>
<dbReference type="SUPFAM" id="SSF53335">
    <property type="entry name" value="S-adenosyl-L-methionine-dependent methyltransferases"/>
    <property type="match status" value="1"/>
</dbReference>
<name>T0ZIW7_9ZZZZ</name>
<feature type="compositionally biased region" description="Pro residues" evidence="5">
    <location>
        <begin position="27"/>
        <end position="36"/>
    </location>
</feature>
<dbReference type="CDD" id="cd02440">
    <property type="entry name" value="AdoMet_MTases"/>
    <property type="match status" value="1"/>
</dbReference>
<reference evidence="7" key="1">
    <citation type="submission" date="2013-08" db="EMBL/GenBank/DDBJ databases">
        <authorList>
            <person name="Mendez C."/>
            <person name="Richter M."/>
            <person name="Ferrer M."/>
            <person name="Sanchez J."/>
        </authorList>
    </citation>
    <scope>NUCLEOTIDE SEQUENCE</scope>
</reference>
<dbReference type="InterPro" id="IPR014816">
    <property type="entry name" value="tRNA_MeTrfase_Gcd14"/>
</dbReference>
<keyword evidence="2 7" id="KW-0808">Transferase</keyword>
<feature type="domain" description="tRNA (adenine(58)-N(1))-methyltransferase catalytic subunit TRM61 C-terminal" evidence="6">
    <location>
        <begin position="104"/>
        <end position="260"/>
    </location>
</feature>
<sequence length="287" mass="30732">MAERKASSGNEAHPPAHPLRNLHAPRTSPPPNPPSPLQEGELVLLRSSRGDSYLLRLARGATVVEGRGVVDLGPAIGAGEGAPIDIGGRAFNVLRPSLADRVSHLRRKAQIITPKDAQALLYLAGVSPGSHVAEAGSGSGGLTLFLAHAVGPDGHVDSYDVKEVHQAVARSNLAQAGYLDRVTFHSDDVRSGVPLHDLDAWLLDLPDPWEAIPRLLPSLRPGGSIATYTPTYNQLERTVRLFQQLQLSDLRAEEHLVRGLHVGEGGTRPEFEMLGHTGFLASARRIP</sequence>
<evidence type="ECO:0000256" key="4">
    <source>
        <dbReference type="ARBA" id="ARBA00022694"/>
    </source>
</evidence>
<comment type="caution">
    <text evidence="7">The sequence shown here is derived from an EMBL/GenBank/DDBJ whole genome shotgun (WGS) entry which is preliminary data.</text>
</comment>
<reference evidence="7" key="2">
    <citation type="journal article" date="2014" name="ISME J.">
        <title>Microbial stratification in low pH oxic and suboxic macroscopic growths along an acid mine drainage.</title>
        <authorList>
            <person name="Mendez-Garcia C."/>
            <person name="Mesa V."/>
            <person name="Sprenger R.R."/>
            <person name="Richter M."/>
            <person name="Diez M.S."/>
            <person name="Solano J."/>
            <person name="Bargiela R."/>
            <person name="Golyshina O.V."/>
            <person name="Manteca A."/>
            <person name="Ramos J.L."/>
            <person name="Gallego J.R."/>
            <person name="Llorente I."/>
            <person name="Martins Dos Santos V.A."/>
            <person name="Jensen O.N."/>
            <person name="Pelaez A.I."/>
            <person name="Sanchez J."/>
            <person name="Ferrer M."/>
        </authorList>
    </citation>
    <scope>NUCLEOTIDE SEQUENCE</scope>
</reference>
<dbReference type="Gene3D" id="3.10.330.20">
    <property type="match status" value="1"/>
</dbReference>
<proteinExistence type="predicted"/>